<dbReference type="InterPro" id="IPR051085">
    <property type="entry name" value="MB_O-acyltransferase"/>
</dbReference>
<name>A0A8J6NYD5_9FIRM</name>
<feature type="transmembrane region" description="Helical" evidence="10">
    <location>
        <begin position="116"/>
        <end position="138"/>
    </location>
</feature>
<dbReference type="GO" id="GO:0005886">
    <property type="term" value="C:plasma membrane"/>
    <property type="evidence" value="ECO:0007669"/>
    <property type="project" value="UniProtKB-SubCell"/>
</dbReference>
<proteinExistence type="inferred from homology"/>
<keyword evidence="4 9" id="KW-0808">Transferase</keyword>
<dbReference type="OrthoDB" id="9805788at2"/>
<comment type="subcellular location">
    <subcellularLocation>
        <location evidence="1">Cell membrane</location>
        <topology evidence="1">Multi-pass membrane protein</topology>
    </subcellularLocation>
</comment>
<dbReference type="PIRSF" id="PIRSF500217">
    <property type="entry name" value="AlgI"/>
    <property type="match status" value="1"/>
</dbReference>
<feature type="transmembrane region" description="Helical" evidence="10">
    <location>
        <begin position="434"/>
        <end position="453"/>
    </location>
</feature>
<evidence type="ECO:0000256" key="3">
    <source>
        <dbReference type="ARBA" id="ARBA00022475"/>
    </source>
</evidence>
<evidence type="ECO:0000256" key="5">
    <source>
        <dbReference type="ARBA" id="ARBA00022692"/>
    </source>
</evidence>
<accession>A0A8J6NYD5</accession>
<evidence type="ECO:0000256" key="7">
    <source>
        <dbReference type="ARBA" id="ARBA00023136"/>
    </source>
</evidence>
<keyword evidence="12" id="KW-1185">Reference proteome</keyword>
<evidence type="ECO:0000256" key="1">
    <source>
        <dbReference type="ARBA" id="ARBA00004651"/>
    </source>
</evidence>
<feature type="transmembrane region" description="Helical" evidence="10">
    <location>
        <begin position="401"/>
        <end position="422"/>
    </location>
</feature>
<dbReference type="EMBL" id="JACRTL010000001">
    <property type="protein sequence ID" value="MBC8609546.1"/>
    <property type="molecule type" value="Genomic_DNA"/>
</dbReference>
<organism evidence="11 12">
    <name type="scientific">Massiliimalia timonensis</name>
    <dbReference type="NCBI Taxonomy" id="1987501"/>
    <lineage>
        <taxon>Bacteria</taxon>
        <taxon>Bacillati</taxon>
        <taxon>Bacillota</taxon>
        <taxon>Clostridia</taxon>
        <taxon>Eubacteriales</taxon>
        <taxon>Oscillospiraceae</taxon>
        <taxon>Massiliimalia</taxon>
    </lineage>
</organism>
<dbReference type="InterPro" id="IPR004299">
    <property type="entry name" value="MBOAT_fam"/>
</dbReference>
<dbReference type="InterPro" id="IPR024194">
    <property type="entry name" value="Ac/AlaTfrase_AlgI/DltB"/>
</dbReference>
<evidence type="ECO:0000256" key="9">
    <source>
        <dbReference type="PIRNR" id="PIRNR016636"/>
    </source>
</evidence>
<feature type="transmembrane region" description="Helical" evidence="10">
    <location>
        <begin position="150"/>
        <end position="169"/>
    </location>
</feature>
<keyword evidence="5 10" id="KW-0812">Transmembrane</keyword>
<dbReference type="RefSeq" id="WP_093988033.1">
    <property type="nucleotide sequence ID" value="NZ_FYDD01000003.1"/>
</dbReference>
<sequence length="464" mass="53625">MVFSSIFFLFLFLPLVLLANFLAPKFIRNAILWIFSLVFYAWGEPVYVILMLFSTVFNYVMGLDIESRQLDRKAARNSLILAVAVNLFILGFFKYSGFLIDTVNQIFSVDIPYKKLSLPIGISFYTFQTLSYILDIYWKKIRAQKNFINFGLYVAMFPQLIAGPIVRYIDIEPQLTERRVTLASFGLGTEYFIKGLAKKVLLANSLGMVYTSVQEMQVGTFSVLTAWVGILAYTFQIYFDFSGYSDMAIGLGKMFGFQFMKNFDYPYISTSVTEFWRRWHISLGSWFREYVYIPLGGNRVSVPKHIRNILIVWALTGLWHGASWNFVLWGLYYGLLLLVEKYFLTPLLQRCPSWVKHLYTMLFVIIGWVLFSNTSITDAFGYLGNLFGVTNGGIIDPTGLYLLKTNLILMVLAVLVCTPWAYNQFKRLIQKFPAGAIVINLILWLVSVAYLVYETYNPFLYFRF</sequence>
<dbReference type="GO" id="GO:0016746">
    <property type="term" value="F:acyltransferase activity"/>
    <property type="evidence" value="ECO:0007669"/>
    <property type="project" value="UniProtKB-KW"/>
</dbReference>
<keyword evidence="6 10" id="KW-1133">Transmembrane helix</keyword>
<comment type="caution">
    <text evidence="11">The sequence shown here is derived from an EMBL/GenBank/DDBJ whole genome shotgun (WGS) entry which is preliminary data.</text>
</comment>
<feature type="transmembrane region" description="Helical" evidence="10">
    <location>
        <begin position="218"/>
        <end position="239"/>
    </location>
</feature>
<reference evidence="11" key="1">
    <citation type="submission" date="2020-08" db="EMBL/GenBank/DDBJ databases">
        <title>Genome public.</title>
        <authorList>
            <person name="Liu C."/>
            <person name="Sun Q."/>
        </authorList>
    </citation>
    <scope>NUCLEOTIDE SEQUENCE</scope>
    <source>
        <strain evidence="11">NSJ-15</strain>
    </source>
</reference>
<evidence type="ECO:0000313" key="11">
    <source>
        <dbReference type="EMBL" id="MBC8609546.1"/>
    </source>
</evidence>
<evidence type="ECO:0000256" key="8">
    <source>
        <dbReference type="ARBA" id="ARBA00023315"/>
    </source>
</evidence>
<gene>
    <name evidence="11" type="ORF">H8702_00215</name>
</gene>
<keyword evidence="8 9" id="KW-0012">Acyltransferase</keyword>
<dbReference type="PANTHER" id="PTHR13285:SF23">
    <property type="entry name" value="TEICHOIC ACID D-ALANYLTRANSFERASE"/>
    <property type="match status" value="1"/>
</dbReference>
<keyword evidence="3 9" id="KW-1003">Cell membrane</keyword>
<comment type="similarity">
    <text evidence="2 9">Belongs to the membrane-bound acyltransferase family.</text>
</comment>
<keyword evidence="7 9" id="KW-0472">Membrane</keyword>
<dbReference type="Pfam" id="PF03062">
    <property type="entry name" value="MBOAT"/>
    <property type="match status" value="1"/>
</dbReference>
<feature type="transmembrane region" description="Helical" evidence="10">
    <location>
        <begin position="78"/>
        <end position="96"/>
    </location>
</feature>
<evidence type="ECO:0000256" key="4">
    <source>
        <dbReference type="ARBA" id="ARBA00022679"/>
    </source>
</evidence>
<dbReference type="Proteomes" id="UP000632659">
    <property type="component" value="Unassembled WGS sequence"/>
</dbReference>
<evidence type="ECO:0000256" key="2">
    <source>
        <dbReference type="ARBA" id="ARBA00010323"/>
    </source>
</evidence>
<dbReference type="GO" id="GO:0042121">
    <property type="term" value="P:alginic acid biosynthetic process"/>
    <property type="evidence" value="ECO:0007669"/>
    <property type="project" value="InterPro"/>
</dbReference>
<evidence type="ECO:0000313" key="12">
    <source>
        <dbReference type="Proteomes" id="UP000632659"/>
    </source>
</evidence>
<dbReference type="AlphaFoldDB" id="A0A8J6NYD5"/>
<evidence type="ECO:0000256" key="6">
    <source>
        <dbReference type="ARBA" id="ARBA00022989"/>
    </source>
</evidence>
<dbReference type="PANTHER" id="PTHR13285">
    <property type="entry name" value="ACYLTRANSFERASE"/>
    <property type="match status" value="1"/>
</dbReference>
<feature type="transmembrane region" description="Helical" evidence="10">
    <location>
        <begin position="309"/>
        <end position="334"/>
    </location>
</feature>
<dbReference type="PIRSF" id="PIRSF016636">
    <property type="entry name" value="AlgI_DltB"/>
    <property type="match status" value="1"/>
</dbReference>
<protein>
    <submittedName>
        <fullName evidence="11">MBOAT family protein</fullName>
    </submittedName>
</protein>
<dbReference type="InterPro" id="IPR028362">
    <property type="entry name" value="AlgI"/>
</dbReference>
<evidence type="ECO:0000256" key="10">
    <source>
        <dbReference type="SAM" id="Phobius"/>
    </source>
</evidence>
<feature type="transmembrane region" description="Helical" evidence="10">
    <location>
        <begin position="31"/>
        <end position="57"/>
    </location>
</feature>